<sequence length="57" mass="6027">MASPTMSTLTSFSGSDLLVSFANRVVGELQALSWGIERECAPIFTLGSADARSFSRG</sequence>
<name>A0A0A7G0F1_9CLOT</name>
<dbReference type="Proteomes" id="UP000030635">
    <property type="component" value="Plasmid pCBJ"/>
</dbReference>
<keyword evidence="1" id="KW-0614">Plasmid</keyword>
<dbReference type="EMBL" id="CP006906">
    <property type="protein sequence ID" value="AIY85344.1"/>
    <property type="molecule type" value="Genomic_DNA"/>
</dbReference>
<keyword evidence="2" id="KW-1185">Reference proteome</keyword>
<organism evidence="1 2">
    <name type="scientific">Clostridium baratii str. Sullivan</name>
    <dbReference type="NCBI Taxonomy" id="1415775"/>
    <lineage>
        <taxon>Bacteria</taxon>
        <taxon>Bacillati</taxon>
        <taxon>Bacillota</taxon>
        <taxon>Clostridia</taxon>
        <taxon>Eubacteriales</taxon>
        <taxon>Clostridiaceae</taxon>
        <taxon>Clostridium</taxon>
    </lineage>
</organism>
<dbReference type="HOGENOM" id="CLU_2988444_0_0_9"/>
<dbReference type="RefSeq" id="WP_158380623.1">
    <property type="nucleotide sequence ID" value="NZ_CP006906.1"/>
</dbReference>
<proteinExistence type="predicted"/>
<dbReference type="AlphaFoldDB" id="A0A0A7G0F1"/>
<evidence type="ECO:0000313" key="2">
    <source>
        <dbReference type="Proteomes" id="UP000030635"/>
    </source>
</evidence>
<geneLocation type="plasmid" evidence="1 2">
    <name>pCBJ</name>
</geneLocation>
<dbReference type="OrthoDB" id="2972677at2"/>
<gene>
    <name evidence="1" type="ORF">U729_3078</name>
</gene>
<evidence type="ECO:0000313" key="1">
    <source>
        <dbReference type="EMBL" id="AIY85344.1"/>
    </source>
</evidence>
<reference evidence="1 2" key="1">
    <citation type="journal article" date="2015" name="Infect. Genet. Evol.">
        <title>Genomic sequences of six botulinum neurotoxin-producing strains representing three clostridial species illustrate the mobility and diversity of botulinum neurotoxin genes.</title>
        <authorList>
            <person name="Smith T.J."/>
            <person name="Hill K.K."/>
            <person name="Xie G."/>
            <person name="Foley B.T."/>
            <person name="Williamson C.H."/>
            <person name="Foster J.T."/>
            <person name="Johnson S.L."/>
            <person name="Chertkov O."/>
            <person name="Teshima H."/>
            <person name="Gibbons H.S."/>
            <person name="Johnsky L.A."/>
            <person name="Karavis M.A."/>
            <person name="Smith L.A."/>
        </authorList>
    </citation>
    <scope>NUCLEOTIDE SEQUENCE [LARGE SCALE GENOMIC DNA]</scope>
    <source>
        <strain evidence="1 2">Sullivan</strain>
        <plasmid evidence="1">pCBJ</plasmid>
    </source>
</reference>
<accession>A0A0A7G0F1</accession>
<protein>
    <submittedName>
        <fullName evidence="1">Major structural domain protein</fullName>
    </submittedName>
</protein>
<dbReference type="KEGG" id="cbv:U729_3078"/>